<feature type="compositionally biased region" description="Polar residues" evidence="1">
    <location>
        <begin position="10"/>
        <end position="29"/>
    </location>
</feature>
<protein>
    <submittedName>
        <fullName evidence="3">Uncharacterized LOC103175281</fullName>
    </submittedName>
</protein>
<dbReference type="OrthoDB" id="9894316at2759"/>
<dbReference type="AlphaFoldDB" id="A0A4W3IJS3"/>
<organism evidence="3 4">
    <name type="scientific">Callorhinchus milii</name>
    <name type="common">Ghost shark</name>
    <dbReference type="NCBI Taxonomy" id="7868"/>
    <lineage>
        <taxon>Eukaryota</taxon>
        <taxon>Metazoa</taxon>
        <taxon>Chordata</taxon>
        <taxon>Craniata</taxon>
        <taxon>Vertebrata</taxon>
        <taxon>Chondrichthyes</taxon>
        <taxon>Holocephali</taxon>
        <taxon>Chimaeriformes</taxon>
        <taxon>Callorhinchidae</taxon>
        <taxon>Callorhinchus</taxon>
    </lineage>
</organism>
<dbReference type="Proteomes" id="UP000314986">
    <property type="component" value="Unassembled WGS sequence"/>
</dbReference>
<dbReference type="OMA" id="INACAPM"/>
<evidence type="ECO:0000256" key="1">
    <source>
        <dbReference type="SAM" id="MobiDB-lite"/>
    </source>
</evidence>
<reference evidence="4" key="1">
    <citation type="journal article" date="2006" name="Science">
        <title>Ancient noncoding elements conserved in the human genome.</title>
        <authorList>
            <person name="Venkatesh B."/>
            <person name="Kirkness E.F."/>
            <person name="Loh Y.H."/>
            <person name="Halpern A.L."/>
            <person name="Lee A.P."/>
            <person name="Johnson J."/>
            <person name="Dandona N."/>
            <person name="Viswanathan L.D."/>
            <person name="Tay A."/>
            <person name="Venter J.C."/>
            <person name="Strausberg R.L."/>
            <person name="Brenner S."/>
        </authorList>
    </citation>
    <scope>NUCLEOTIDE SEQUENCE [LARGE SCALE GENOMIC DNA]</scope>
</reference>
<dbReference type="InterPro" id="IPR029205">
    <property type="entry name" value="Clathrin-bd"/>
</dbReference>
<gene>
    <name evidence="3" type="primary">LOC103175281</name>
</gene>
<dbReference type="Ensembl" id="ENSCMIT00000031026.1">
    <property type="protein sequence ID" value="ENSCMIP00000030559.1"/>
    <property type="gene ID" value="ENSCMIG00000013142.1"/>
</dbReference>
<feature type="region of interest" description="Disordered" evidence="1">
    <location>
        <begin position="1"/>
        <end position="29"/>
    </location>
</feature>
<accession>A0A4W3IJS3</accession>
<dbReference type="STRING" id="7868.ENSCMIP00000030559"/>
<proteinExistence type="predicted"/>
<dbReference type="InParanoid" id="A0A4W3IJS3"/>
<evidence type="ECO:0000313" key="3">
    <source>
        <dbReference type="Ensembl" id="ENSCMIP00000030559.1"/>
    </source>
</evidence>
<evidence type="ECO:0000259" key="2">
    <source>
        <dbReference type="Pfam" id="PF15045"/>
    </source>
</evidence>
<reference evidence="4" key="2">
    <citation type="journal article" date="2007" name="PLoS Biol.">
        <title>Survey sequencing and comparative analysis of the elephant shark (Callorhinchus milii) genome.</title>
        <authorList>
            <person name="Venkatesh B."/>
            <person name="Kirkness E.F."/>
            <person name="Loh Y.H."/>
            <person name="Halpern A.L."/>
            <person name="Lee A.P."/>
            <person name="Johnson J."/>
            <person name="Dandona N."/>
            <person name="Viswanathan L.D."/>
            <person name="Tay A."/>
            <person name="Venter J.C."/>
            <person name="Strausberg R.L."/>
            <person name="Brenner S."/>
        </authorList>
    </citation>
    <scope>NUCLEOTIDE SEQUENCE [LARGE SCALE GENOMIC DNA]</scope>
</reference>
<name>A0A4W3IJS3_CALMI</name>
<feature type="domain" description="Aftiphilin clathrin-binding box" evidence="2">
    <location>
        <begin position="388"/>
        <end position="429"/>
    </location>
</feature>
<dbReference type="Pfam" id="PF15045">
    <property type="entry name" value="Clathrin_bdg"/>
    <property type="match status" value="1"/>
</dbReference>
<keyword evidence="4" id="KW-1185">Reference proteome</keyword>
<reference evidence="3" key="5">
    <citation type="submission" date="2025-09" db="UniProtKB">
        <authorList>
            <consortium name="Ensembl"/>
        </authorList>
    </citation>
    <scope>IDENTIFICATION</scope>
</reference>
<sequence length="495" mass="54503">MKSIRKRSLTALSQTEIQDEGNQSVNEGWQNVTECTTSLKLDGNMEISTMSDNSATTAGSESKDQDCMEKQDLRDMITIPNGRTMAQDNECFKAKATGCSEPITAGLEGHLHDPSGKVNESLSTAGSMGVGNKNDLQMNIDNAPNECAEVFSAPKDAESSDLWSDFMQFNTFCETSSRTNDQKAERNCLLPSSEVPTARFKSCSFPDQHQKLSQIQKCTIEPCPFAPVINGCSLKPDALKLDIPRKKEEELPNRNDVDLSAEQCLTSPSLKWKAFKDDIPSINETAGCSKMGLSDCGIDGTPLPASNALFQKQNYFHASSALKANTATHLESIFQSSFPFVCEKHSFENIPTLEEYLGINGEGNGANKEKPSTRFVSAWGATVDLNRSVLRSWWNGSHARENLLSTLGVAQYQKFPGENVLSPSTLEKIGACPMVTALPEDGNKPLIQTRISIPPKQRNGHTFTHRLESTFLQWLQTDGKRVRTNPNVKENSQFL</sequence>
<reference evidence="3" key="4">
    <citation type="submission" date="2025-08" db="UniProtKB">
        <authorList>
            <consortium name="Ensembl"/>
        </authorList>
    </citation>
    <scope>IDENTIFICATION</scope>
</reference>
<evidence type="ECO:0000313" key="4">
    <source>
        <dbReference type="Proteomes" id="UP000314986"/>
    </source>
</evidence>
<dbReference type="GeneID" id="103175281"/>
<dbReference type="KEGG" id="cmk:103175281"/>
<reference evidence="4" key="3">
    <citation type="journal article" date="2014" name="Nature">
        <title>Elephant shark genome provides unique insights into gnathostome evolution.</title>
        <authorList>
            <consortium name="International Elephant Shark Genome Sequencing Consortium"/>
            <person name="Venkatesh B."/>
            <person name="Lee A.P."/>
            <person name="Ravi V."/>
            <person name="Maurya A.K."/>
            <person name="Lian M.M."/>
            <person name="Swann J.B."/>
            <person name="Ohta Y."/>
            <person name="Flajnik M.F."/>
            <person name="Sutoh Y."/>
            <person name="Kasahara M."/>
            <person name="Hoon S."/>
            <person name="Gangu V."/>
            <person name="Roy S.W."/>
            <person name="Irimia M."/>
            <person name="Korzh V."/>
            <person name="Kondrychyn I."/>
            <person name="Lim Z.W."/>
            <person name="Tay B.H."/>
            <person name="Tohari S."/>
            <person name="Kong K.W."/>
            <person name="Ho S."/>
            <person name="Lorente-Galdos B."/>
            <person name="Quilez J."/>
            <person name="Marques-Bonet T."/>
            <person name="Raney B.J."/>
            <person name="Ingham P.W."/>
            <person name="Tay A."/>
            <person name="Hillier L.W."/>
            <person name="Minx P."/>
            <person name="Boehm T."/>
            <person name="Wilson R.K."/>
            <person name="Brenner S."/>
            <person name="Warren W.C."/>
        </authorList>
    </citation>
    <scope>NUCLEOTIDE SEQUENCE [LARGE SCALE GENOMIC DNA]</scope>
</reference>